<reference evidence="7" key="1">
    <citation type="submission" date="2020-11" db="EMBL/GenBank/DDBJ databases">
        <authorList>
            <person name="Tran Van P."/>
        </authorList>
    </citation>
    <scope>NUCLEOTIDE SEQUENCE</scope>
</reference>
<evidence type="ECO:0000256" key="5">
    <source>
        <dbReference type="SAM" id="Coils"/>
    </source>
</evidence>
<evidence type="ECO:0000256" key="1">
    <source>
        <dbReference type="ARBA" id="ARBA00022741"/>
    </source>
</evidence>
<evidence type="ECO:0000259" key="6">
    <source>
        <dbReference type="PROSITE" id="PS51715"/>
    </source>
</evidence>
<evidence type="ECO:0000256" key="2">
    <source>
        <dbReference type="ARBA" id="ARBA00022801"/>
    </source>
</evidence>
<keyword evidence="5" id="KW-0175">Coiled coil</keyword>
<protein>
    <recommendedName>
        <fullName evidence="6">GB1/RHD3-type G domain-containing protein</fullName>
    </recommendedName>
</protein>
<dbReference type="InterPro" id="IPR036543">
    <property type="entry name" value="Guanylate-bd_C_sf"/>
</dbReference>
<keyword evidence="1" id="KW-0547">Nucleotide-binding</keyword>
<dbReference type="InterPro" id="IPR027417">
    <property type="entry name" value="P-loop_NTPase"/>
</dbReference>
<dbReference type="GO" id="GO:0005525">
    <property type="term" value="F:GTP binding"/>
    <property type="evidence" value="ECO:0007669"/>
    <property type="project" value="UniProtKB-KW"/>
</dbReference>
<evidence type="ECO:0000313" key="7">
    <source>
        <dbReference type="EMBL" id="CAD7244969.1"/>
    </source>
</evidence>
<feature type="domain" description="GB1/RHD3-type G" evidence="6">
    <location>
        <begin position="40"/>
        <end position="285"/>
    </location>
</feature>
<keyword evidence="3" id="KW-0342">GTP-binding</keyword>
<dbReference type="SUPFAM" id="SSF52540">
    <property type="entry name" value="P-loop containing nucleoside triphosphate hydrolases"/>
    <property type="match status" value="1"/>
</dbReference>
<name>A0A7R8X6H3_9CRUS</name>
<organism evidence="7">
    <name type="scientific">Darwinula stevensoni</name>
    <dbReference type="NCBI Taxonomy" id="69355"/>
    <lineage>
        <taxon>Eukaryota</taxon>
        <taxon>Metazoa</taxon>
        <taxon>Ecdysozoa</taxon>
        <taxon>Arthropoda</taxon>
        <taxon>Crustacea</taxon>
        <taxon>Oligostraca</taxon>
        <taxon>Ostracoda</taxon>
        <taxon>Podocopa</taxon>
        <taxon>Podocopida</taxon>
        <taxon>Darwinulocopina</taxon>
        <taxon>Darwinuloidea</taxon>
        <taxon>Darwinulidae</taxon>
        <taxon>Darwinula</taxon>
    </lineage>
</organism>
<dbReference type="CDD" id="cd01851">
    <property type="entry name" value="GBP"/>
    <property type="match status" value="1"/>
</dbReference>
<dbReference type="GO" id="GO:0003924">
    <property type="term" value="F:GTPase activity"/>
    <property type="evidence" value="ECO:0007669"/>
    <property type="project" value="InterPro"/>
</dbReference>
<evidence type="ECO:0000313" key="8">
    <source>
        <dbReference type="Proteomes" id="UP000677054"/>
    </source>
</evidence>
<evidence type="ECO:0000256" key="4">
    <source>
        <dbReference type="PROSITE-ProRule" id="PRU01052"/>
    </source>
</evidence>
<keyword evidence="8" id="KW-1185">Reference proteome</keyword>
<keyword evidence="2" id="KW-0378">Hydrolase</keyword>
<proteinExistence type="inferred from homology"/>
<sequence>MARGSAVCVVERTEGEDGDSYYTLKEGILRSILLQEHCKDKPVAVVSIAGGARRGKSFLLSLFLRYLKGEGSDRWLGDEDTPVTGFAWKMSARRVTTGIHIWDEIIPVKLPGGEEACIILMDTEGTFDCEEPLGHSVTVFALSTLLSSLQIYNLKDNIQMDDLLHLQFFTGYGRLCLEEREEKPFQSFLFLVRDWRNNHEYHYGNEGGREFLDDKLQTSGKQREEVKSVKEDIKCCFADINCFLMPYPGEKVAGDPHFNGYLSDINEDFREQLQHLVPMLLSPENFVLKKVAGKAITCQELFEYFKCYVTVYNNREEIPEPRSILEATADVQHRNACDEATKKYQRRMDGLLEENPVPTQKRLDEMHARHKAEAIQIFTSSKKMGGKELSERYRHLLEKEYGQDMAAFMRNIPLVTKEVLQLKHQEKRKEAIQTFQEMKEMANEDLFYHCKERLEKDVETQSKTYITDRQWREGKAVRELINAVQAIVWKYSSHMGRFCGEAVITEEELRIEHEKYCRQAFEDFFNRTENTPCPYFLNEHQDNLKKRLDEQYKVYVELRQSKERKAETELMNATEAATGQYNDEICGLLERSLMSEEELRKGHEDCHRRAIEALSDVGNLYPFLLKKHKDELEKVDYSVVWITRLANEYERHKRAREAQEKAAEAVLEDAVGKSVIRYEMEMARLCGEFVIKRLIRGQELGNGHAKYREEAHEMLRKTGEEWPHLANKYKDELEKRLMTVKDEFERGRDSSEEKVRSFLENEVKKNAKEYIGPNRMNKFYGETVVGREELLENHKEHRNAVIRRFQEAGNWAPDWLLEEYEHVLANTLNSWHRELEKKMGEERNKRAWDKQMATLATATGSMMAGTVFGPGSGAVAATASGAVGGAITQYIGNSRWRNNAVLPDLNSICIESSEVVSPSLEEEESEETEEP</sequence>
<dbReference type="AlphaFoldDB" id="A0A7R8X6H3"/>
<dbReference type="Proteomes" id="UP000677054">
    <property type="component" value="Unassembled WGS sequence"/>
</dbReference>
<dbReference type="Gene3D" id="1.20.58.420">
    <property type="entry name" value="AHSP"/>
    <property type="match status" value="3"/>
</dbReference>
<dbReference type="EMBL" id="CAJPEV010000748">
    <property type="protein sequence ID" value="CAG0888198.1"/>
    <property type="molecule type" value="Genomic_DNA"/>
</dbReference>
<dbReference type="EMBL" id="LR900265">
    <property type="protein sequence ID" value="CAD7244969.1"/>
    <property type="molecule type" value="Genomic_DNA"/>
</dbReference>
<feature type="coiled-coil region" evidence="5">
    <location>
        <begin position="642"/>
        <end position="669"/>
    </location>
</feature>
<dbReference type="InterPro" id="IPR030386">
    <property type="entry name" value="G_GB1_RHD3_dom"/>
</dbReference>
<dbReference type="PANTHER" id="PTHR10751">
    <property type="entry name" value="GUANYLATE BINDING PROTEIN"/>
    <property type="match status" value="1"/>
</dbReference>
<dbReference type="Pfam" id="PF02263">
    <property type="entry name" value="GBP"/>
    <property type="match status" value="1"/>
</dbReference>
<dbReference type="Gene3D" id="3.40.50.300">
    <property type="entry name" value="P-loop containing nucleotide triphosphate hydrolases"/>
    <property type="match status" value="1"/>
</dbReference>
<evidence type="ECO:0000256" key="3">
    <source>
        <dbReference type="ARBA" id="ARBA00023134"/>
    </source>
</evidence>
<accession>A0A7R8X6H3</accession>
<dbReference type="PROSITE" id="PS51715">
    <property type="entry name" value="G_GB1_RHD3"/>
    <property type="match status" value="1"/>
</dbReference>
<gene>
    <name evidence="7" type="ORF">DSTB1V02_LOCUS4847</name>
</gene>
<dbReference type="OrthoDB" id="7788754at2759"/>
<dbReference type="SUPFAM" id="SSF48340">
    <property type="entry name" value="Interferon-induced guanylate-binding protein 1 (GBP1), C-terminal domain"/>
    <property type="match status" value="1"/>
</dbReference>
<dbReference type="InterPro" id="IPR015894">
    <property type="entry name" value="Guanylate-bd_N"/>
</dbReference>
<comment type="similarity">
    <text evidence="4">Belongs to the TRAFAC class dynamin-like GTPase superfamily. GB1/RHD3 GTPase family.</text>
</comment>